<dbReference type="Proteomes" id="UP000035346">
    <property type="component" value="Unassembled WGS sequence"/>
</dbReference>
<dbReference type="AlphaFoldDB" id="A0A0E1EKN1"/>
<dbReference type="KEGG" id="sagl:GBS222_0349"/>
<gene>
    <name evidence="4" type="ORF">AX245_02235</name>
    <name evidence="5" type="ORF">C4618_11525</name>
    <name evidence="6" type="ORF">NCTC8181_00868</name>
    <name evidence="7" type="ORF">NCTC8185_00695</name>
    <name evidence="8" type="ORF">NCTC9828_00087</name>
    <name evidence="3" type="ORF">WA04_11745</name>
    <name evidence="2" type="ORF">WA45_02550</name>
</gene>
<dbReference type="EMBL" id="UHEQ01000004">
    <property type="protein sequence ID" value="SUN13494.1"/>
    <property type="molecule type" value="Genomic_DNA"/>
</dbReference>
<organism evidence="3 10">
    <name type="scientific">Streptococcus agalactiae</name>
    <dbReference type="NCBI Taxonomy" id="1311"/>
    <lineage>
        <taxon>Bacteria</taxon>
        <taxon>Bacillati</taxon>
        <taxon>Bacillota</taxon>
        <taxon>Bacilli</taxon>
        <taxon>Lactobacillales</taxon>
        <taxon>Streptococcaceae</taxon>
        <taxon>Streptococcus</taxon>
    </lineage>
</organism>
<accession>A0A0E1EKN1</accession>
<reference evidence="9 10" key="1">
    <citation type="journal article" date="2015" name="PLoS ONE">
        <title>Genomic analysis reveals the molecular basis for capsule loss in the group B streptococcus population.</title>
        <authorList>
            <consortium name="DEVANI Consortium"/>
            <person name="Rosini R."/>
            <person name="Campisi E."/>
            <person name="De Chiara M."/>
            <person name="Tettelin H."/>
            <person name="Rinaudo D."/>
            <person name="Toniolo C."/>
            <person name="Metruccio M."/>
            <person name="Guidotti S."/>
            <person name="Sorensen U.B."/>
            <person name="Kilian M."/>
            <person name="Ramirez M."/>
            <person name="Janulczyk R."/>
            <person name="Donati C."/>
            <person name="Grandi G."/>
            <person name="Margarit I."/>
        </authorList>
    </citation>
    <scope>NUCLEOTIDE SEQUENCE [LARGE SCALE GENOMIC DNA]</scope>
    <source>
        <strain evidence="3 10">DK-B-USS-215</strain>
        <strain evidence="2 9">ES-PW-063</strain>
    </source>
</reference>
<dbReference type="Proteomes" id="UP000093122">
    <property type="component" value="Unassembled WGS sequence"/>
</dbReference>
<dbReference type="EMBL" id="MAWT01000001">
    <property type="protein sequence ID" value="OCM72814.1"/>
    <property type="molecule type" value="Genomic_DNA"/>
</dbReference>
<dbReference type="Proteomes" id="UP000035174">
    <property type="component" value="Unassembled WGS sequence"/>
</dbReference>
<dbReference type="EMBL" id="QHGZ01000227">
    <property type="protein sequence ID" value="RDY77392.1"/>
    <property type="molecule type" value="Genomic_DNA"/>
</dbReference>
<dbReference type="Proteomes" id="UP000254076">
    <property type="component" value="Unassembled WGS sequence"/>
</dbReference>
<dbReference type="OMA" id="AFIHKRE"/>
<sequence>MTSTNELDIRLRAFINAPDNFLDSIGLVNALHHSTVWASKEPYAIQVDGQEVVPVFTDITDLNHFKEEQESARDMFWESRRSLDVLDEAISHGLAGLVYNLKKEGDFGNSTIFYCEDMVQFMNNYTTILNQLLNEDNIVADIMDKTYLVPAFVHPREEGSFDRLFPTMSTPEGKSYVPVFSNLLSFEKWYNHNDFGGAFRKAQGVILAWTIDDIYKPRNGENEIDDTFGVAINPFDEQQVLVDWSDVEND</sequence>
<dbReference type="EMBL" id="UAVB01000001">
    <property type="protein sequence ID" value="SQA17889.1"/>
    <property type="molecule type" value="Genomic_DNA"/>
</dbReference>
<evidence type="ECO:0000313" key="3">
    <source>
        <dbReference type="EMBL" id="KLL34987.1"/>
    </source>
</evidence>
<dbReference type="InterPro" id="IPR009839">
    <property type="entry name" value="SseB_N"/>
</dbReference>
<evidence type="ECO:0000313" key="9">
    <source>
        <dbReference type="Proteomes" id="UP000035174"/>
    </source>
</evidence>
<evidence type="ECO:0000313" key="4">
    <source>
        <dbReference type="EMBL" id="OCM72814.1"/>
    </source>
</evidence>
<evidence type="ECO:0000313" key="10">
    <source>
        <dbReference type="Proteomes" id="UP000035346"/>
    </source>
</evidence>
<dbReference type="Proteomes" id="UP000250200">
    <property type="component" value="Unassembled WGS sequence"/>
</dbReference>
<evidence type="ECO:0000313" key="5">
    <source>
        <dbReference type="EMBL" id="RDY77392.1"/>
    </source>
</evidence>
<reference evidence="4 11" key="2">
    <citation type="journal article" date="2016" name="Sci. Rep.">
        <title>Serotype IV Streptococcus agalactiae ST-452 has arisen from large genomic recombination events between CC23 and the hypervirulent CC17 lineages.</title>
        <authorList>
            <person name="Campisi E."/>
            <person name="Rinaudo C.D."/>
            <person name="Donati C."/>
            <person name="Barucco M."/>
            <person name="Torricelli G."/>
            <person name="Edwards M.S."/>
            <person name="Baker C.J."/>
            <person name="Margarit I."/>
            <person name="Rosini R."/>
        </authorList>
    </citation>
    <scope>NUCLEOTIDE SEQUENCE [LARGE SCALE GENOMIC DNA]</scope>
    <source>
        <strain evidence="4 11">CZ-PW-140</strain>
    </source>
</reference>
<dbReference type="Pfam" id="PF07179">
    <property type="entry name" value="SseB"/>
    <property type="match status" value="1"/>
</dbReference>
<evidence type="ECO:0000313" key="7">
    <source>
        <dbReference type="EMBL" id="SUN13494.1"/>
    </source>
</evidence>
<dbReference type="Proteomes" id="UP000255140">
    <property type="component" value="Unassembled WGS sequence"/>
</dbReference>
<evidence type="ECO:0000259" key="1">
    <source>
        <dbReference type="Pfam" id="PF07179"/>
    </source>
</evidence>
<dbReference type="KEGG" id="sagc:DN94_02085"/>
<evidence type="ECO:0000313" key="6">
    <source>
        <dbReference type="EMBL" id="SQA17889.1"/>
    </source>
</evidence>
<evidence type="ECO:0000313" key="11">
    <source>
        <dbReference type="Proteomes" id="UP000093122"/>
    </source>
</evidence>
<evidence type="ECO:0000313" key="8">
    <source>
        <dbReference type="EMBL" id="SUN25677.1"/>
    </source>
</evidence>
<comment type="caution">
    <text evidence="3">The sequence shown here is derived from an EMBL/GenBank/DDBJ whole genome shotgun (WGS) entry which is preliminary data.</text>
</comment>
<dbReference type="Proteomes" id="UP000256718">
    <property type="component" value="Unassembled WGS sequence"/>
</dbReference>
<feature type="domain" description="SseB protein N-terminal" evidence="1">
    <location>
        <begin position="136"/>
        <end position="235"/>
    </location>
</feature>
<evidence type="ECO:0000313" key="12">
    <source>
        <dbReference type="Proteomes" id="UP000250200"/>
    </source>
</evidence>
<dbReference type="KEGG" id="sage:EN72_01320"/>
<evidence type="ECO:0000313" key="14">
    <source>
        <dbReference type="Proteomes" id="UP000255140"/>
    </source>
</evidence>
<dbReference type="EMBL" id="LCVB01000015">
    <property type="protein sequence ID" value="KLJ30447.1"/>
    <property type="molecule type" value="Genomic_DNA"/>
</dbReference>
<dbReference type="EMBL" id="UHEW01000004">
    <property type="protein sequence ID" value="SUN25677.1"/>
    <property type="molecule type" value="Genomic_DNA"/>
</dbReference>
<evidence type="ECO:0000313" key="15">
    <source>
        <dbReference type="Proteomes" id="UP000256718"/>
    </source>
</evidence>
<evidence type="ECO:0000313" key="2">
    <source>
        <dbReference type="EMBL" id="KLJ30447.1"/>
    </source>
</evidence>
<dbReference type="EMBL" id="LBKL01000103">
    <property type="protein sequence ID" value="KLL34987.1"/>
    <property type="molecule type" value="Genomic_DNA"/>
</dbReference>
<reference evidence="12 13" key="4">
    <citation type="submission" date="2018-06" db="EMBL/GenBank/DDBJ databases">
        <authorList>
            <consortium name="Pathogen Informatics"/>
            <person name="Doyle S."/>
        </authorList>
    </citation>
    <scope>NUCLEOTIDE SEQUENCE [LARGE SCALE GENOMIC DNA]</scope>
    <source>
        <strain evidence="6 12">NCTC8181</strain>
        <strain evidence="7 13">NCTC8185</strain>
        <strain evidence="8 14">NCTC9828</strain>
    </source>
</reference>
<evidence type="ECO:0000313" key="13">
    <source>
        <dbReference type="Proteomes" id="UP000254076"/>
    </source>
</evidence>
<protein>
    <recommendedName>
        <fullName evidence="1">SseB protein N-terminal domain-containing protein</fullName>
    </recommendedName>
</protein>
<dbReference type="RefSeq" id="WP_000204782.1">
    <property type="nucleotide sequence ID" value="NZ_AP018935.1"/>
</dbReference>
<reference evidence="5 15" key="3">
    <citation type="journal article" date="2018" name="Emerg. Microbes Infect.">
        <title>Phenotypic and molecular analysis of nontypeable Group B streptococci: identification of cps2a and hybrid cps2a/cps5 Group B streptococcal capsule gene clusters.</title>
        <authorList>
            <person name="Alhhazmi A."/>
            <person name="Tyrrell G.J."/>
        </authorList>
    </citation>
    <scope>NUCLEOTIDE SEQUENCE [LARGE SCALE GENOMIC DNA]</scope>
    <source>
        <strain evidence="5 15">PLGBS17</strain>
    </source>
</reference>
<name>A0A0E1EKN1_STRAG</name>
<proteinExistence type="predicted"/>